<evidence type="ECO:0000313" key="11">
    <source>
        <dbReference type="EMBL" id="ABM61974.1"/>
    </source>
</evidence>
<dbReference type="GO" id="GO:0009089">
    <property type="term" value="P:lysine biosynthetic process via diaminopimelate"/>
    <property type="evidence" value="ECO:0007669"/>
    <property type="project" value="UniProtKB-UniRule"/>
</dbReference>
<dbReference type="Pfam" id="PF00278">
    <property type="entry name" value="Orn_DAP_Arg_deC"/>
    <property type="match status" value="1"/>
</dbReference>
<evidence type="ECO:0000259" key="9">
    <source>
        <dbReference type="Pfam" id="PF00278"/>
    </source>
</evidence>
<comment type="cofactor">
    <cofactor evidence="1 5 7 8">
        <name>pyridoxal 5'-phosphate</name>
        <dbReference type="ChEBI" id="CHEBI:597326"/>
    </cofactor>
</comment>
<evidence type="ECO:0000256" key="7">
    <source>
        <dbReference type="PIRSR" id="PIRSR600183-50"/>
    </source>
</evidence>
<dbReference type="AlphaFoldDB" id="A1WWB2"/>
<dbReference type="PANTHER" id="PTHR43727">
    <property type="entry name" value="DIAMINOPIMELATE DECARBOXYLASE"/>
    <property type="match status" value="1"/>
</dbReference>
<evidence type="ECO:0000256" key="4">
    <source>
        <dbReference type="ARBA" id="ARBA00023239"/>
    </source>
</evidence>
<feature type="domain" description="Orn/DAP/Arg decarboxylase 2 C-terminal" evidence="9">
    <location>
        <begin position="32"/>
        <end position="370"/>
    </location>
</feature>
<keyword evidence="5 8" id="KW-0457">Lysine biosynthesis</keyword>
<evidence type="ECO:0000256" key="5">
    <source>
        <dbReference type="HAMAP-Rule" id="MF_02120"/>
    </source>
</evidence>
<dbReference type="HOGENOM" id="CLU_026444_0_0_6"/>
<keyword evidence="4 5" id="KW-0456">Lyase</keyword>
<keyword evidence="3 5" id="KW-0663">Pyridoxal phosphate</keyword>
<keyword evidence="12" id="KW-1185">Reference proteome</keyword>
<dbReference type="InterPro" id="IPR022653">
    <property type="entry name" value="De-COase2_pyr-phos_BS"/>
</dbReference>
<evidence type="ECO:0000256" key="8">
    <source>
        <dbReference type="RuleBase" id="RU003738"/>
    </source>
</evidence>
<protein>
    <recommendedName>
        <fullName evidence="5 6">Diaminopimelate decarboxylase</fullName>
        <shortName evidence="5">DAP decarboxylase</shortName>
        <shortName evidence="5">DAPDC</shortName>
        <ecNumber evidence="5 6">4.1.1.20</ecNumber>
    </recommendedName>
</protein>
<dbReference type="PROSITE" id="PS00878">
    <property type="entry name" value="ODR_DC_2_1"/>
    <property type="match status" value="1"/>
</dbReference>
<dbReference type="PRINTS" id="PR01181">
    <property type="entry name" value="DAPDCRBXLASE"/>
</dbReference>
<feature type="binding site" evidence="5">
    <location>
        <position position="314"/>
    </location>
    <ligand>
        <name>substrate</name>
    </ligand>
</feature>
<proteinExistence type="inferred from homology"/>
<evidence type="ECO:0000256" key="2">
    <source>
        <dbReference type="ARBA" id="ARBA00022793"/>
    </source>
</evidence>
<dbReference type="EC" id="4.1.1.20" evidence="5 6"/>
<feature type="binding site" evidence="5">
    <location>
        <position position="278"/>
    </location>
    <ligand>
        <name>substrate</name>
    </ligand>
</feature>
<feature type="binding site" evidence="5">
    <location>
        <position position="318"/>
    </location>
    <ligand>
        <name>substrate</name>
    </ligand>
</feature>
<dbReference type="PRINTS" id="PR01179">
    <property type="entry name" value="ODADCRBXLASE"/>
</dbReference>
<dbReference type="UniPathway" id="UPA00034">
    <property type="reaction ID" value="UER00027"/>
</dbReference>
<feature type="modified residue" description="N6-(pyridoxal phosphate)lysine" evidence="5 7">
    <location>
        <position position="62"/>
    </location>
</feature>
<feature type="domain" description="Orn/DAP/Arg decarboxylase 2 N-terminal" evidence="10">
    <location>
        <begin position="38"/>
        <end position="282"/>
    </location>
</feature>
<dbReference type="Gene3D" id="2.40.37.10">
    <property type="entry name" value="Lyase, Ornithine Decarboxylase, Chain A, domain 1"/>
    <property type="match status" value="1"/>
</dbReference>
<dbReference type="InterPro" id="IPR022643">
    <property type="entry name" value="De-COase2_C"/>
</dbReference>
<dbReference type="InterPro" id="IPR000183">
    <property type="entry name" value="Orn/DAP/Arg_de-COase"/>
</dbReference>
<dbReference type="InterPro" id="IPR022657">
    <property type="entry name" value="De-COase2_CS"/>
</dbReference>
<evidence type="ECO:0000256" key="3">
    <source>
        <dbReference type="ARBA" id="ARBA00022898"/>
    </source>
</evidence>
<accession>A1WWB2</accession>
<comment type="similarity">
    <text evidence="5">Belongs to the Orn/Lys/Arg decarboxylase class-II family. LysA subfamily.</text>
</comment>
<dbReference type="PROSITE" id="PS00879">
    <property type="entry name" value="ODR_DC_2_2"/>
    <property type="match status" value="1"/>
</dbReference>
<dbReference type="STRING" id="349124.Hhal_1199"/>
<dbReference type="InterPro" id="IPR022644">
    <property type="entry name" value="De-COase2_N"/>
</dbReference>
<evidence type="ECO:0000313" key="12">
    <source>
        <dbReference type="Proteomes" id="UP000000647"/>
    </source>
</evidence>
<dbReference type="GO" id="GO:0008836">
    <property type="term" value="F:diaminopimelate decarboxylase activity"/>
    <property type="evidence" value="ECO:0007669"/>
    <property type="project" value="UniProtKB-UniRule"/>
</dbReference>
<comment type="catalytic activity">
    <reaction evidence="5 8">
        <text>meso-2,6-diaminopimelate + H(+) = L-lysine + CO2</text>
        <dbReference type="Rhea" id="RHEA:15101"/>
        <dbReference type="ChEBI" id="CHEBI:15378"/>
        <dbReference type="ChEBI" id="CHEBI:16526"/>
        <dbReference type="ChEBI" id="CHEBI:32551"/>
        <dbReference type="ChEBI" id="CHEBI:57791"/>
        <dbReference type="EC" id="4.1.1.20"/>
    </reaction>
</comment>
<dbReference type="PANTHER" id="PTHR43727:SF2">
    <property type="entry name" value="GROUP IV DECARBOXYLASE"/>
    <property type="match status" value="1"/>
</dbReference>
<evidence type="ECO:0000256" key="1">
    <source>
        <dbReference type="ARBA" id="ARBA00001933"/>
    </source>
</evidence>
<dbReference type="InterPro" id="IPR002986">
    <property type="entry name" value="DAP_deCOOHase_LysA"/>
</dbReference>
<dbReference type="NCBIfam" id="TIGR01048">
    <property type="entry name" value="lysA"/>
    <property type="match status" value="1"/>
</dbReference>
<evidence type="ECO:0000256" key="6">
    <source>
        <dbReference type="NCBIfam" id="TIGR01048"/>
    </source>
</evidence>
<comment type="subunit">
    <text evidence="5">Homodimer.</text>
</comment>
<keyword evidence="5" id="KW-0028">Amino-acid biosynthesis</keyword>
<feature type="binding site" evidence="5">
    <location>
        <position position="345"/>
    </location>
    <ligand>
        <name>substrate</name>
    </ligand>
</feature>
<keyword evidence="2 5" id="KW-0210">Decarboxylase</keyword>
<dbReference type="EMBL" id="CP000544">
    <property type="protein sequence ID" value="ABM61974.1"/>
    <property type="molecule type" value="Genomic_DNA"/>
</dbReference>
<reference evidence="11 12" key="2">
    <citation type="journal article" date="2013" name="Stand. Genomic Sci.">
        <title>Complete genome sequence of Halorhodospira halophila SL1.</title>
        <authorList>
            <person name="Challacombe J.F."/>
            <person name="Majid S."/>
            <person name="Deole R."/>
            <person name="Brettin T.S."/>
            <person name="Bruce D."/>
            <person name="Delano S.F."/>
            <person name="Detter J.C."/>
            <person name="Gleasner C.D."/>
            <person name="Han C.S."/>
            <person name="Misra M."/>
            <person name="Reitenga K.G."/>
            <person name="Mikhailova N."/>
            <person name="Woyke T."/>
            <person name="Pitluck S."/>
            <person name="Nolan M."/>
            <person name="Land M.L."/>
            <person name="Saunders E."/>
            <person name="Tapia R."/>
            <person name="Lapidus A."/>
            <person name="Ivanova N."/>
            <person name="Hoff W.D."/>
        </authorList>
    </citation>
    <scope>NUCLEOTIDE SEQUENCE [LARGE SCALE GENOMIC DNA]</scope>
    <source>
        <strain evidence="12">DSM 244 / SL1</strain>
    </source>
</reference>
<feature type="active site" description="Proton donor" evidence="7">
    <location>
        <position position="344"/>
    </location>
</feature>
<reference evidence="12" key="1">
    <citation type="submission" date="2006-12" db="EMBL/GenBank/DDBJ databases">
        <title>Complete sequence of Halorhodospira halophila SL1.</title>
        <authorList>
            <consortium name="US DOE Joint Genome Institute"/>
            <person name="Copeland A."/>
            <person name="Lucas S."/>
            <person name="Lapidus A."/>
            <person name="Barry K."/>
            <person name="Detter J.C."/>
            <person name="Glavina del Rio T."/>
            <person name="Hammon N."/>
            <person name="Israni S."/>
            <person name="Dalin E."/>
            <person name="Tice H."/>
            <person name="Pitluck S."/>
            <person name="Saunders E."/>
            <person name="Brettin T."/>
            <person name="Bruce D."/>
            <person name="Han C."/>
            <person name="Tapia R."/>
            <person name="Schmutz J."/>
            <person name="Larimer F."/>
            <person name="Land M."/>
            <person name="Hauser L."/>
            <person name="Kyrpides N."/>
            <person name="Mikhailova N."/>
            <person name="Hoff W."/>
            <person name="Richardson P."/>
        </authorList>
    </citation>
    <scope>NUCLEOTIDE SEQUENCE [LARGE SCALE GENOMIC DNA]</scope>
    <source>
        <strain evidence="12">DSM 244 / SL1</strain>
    </source>
</reference>
<comment type="pathway">
    <text evidence="5 8">Amino-acid biosynthesis; L-lysine biosynthesis via DAP pathway; L-lysine from DL-2,6-diaminopimelate: step 1/1.</text>
</comment>
<dbReference type="eggNOG" id="COG0019">
    <property type="taxonomic scope" value="Bacteria"/>
</dbReference>
<comment type="function">
    <text evidence="5">Specifically catalyzes the decarboxylation of meso-diaminopimelate (meso-DAP) to L-lysine.</text>
</comment>
<name>A1WWB2_HALHL</name>
<dbReference type="FunFam" id="3.20.20.10:FF:000003">
    <property type="entry name" value="Diaminopimelate decarboxylase"/>
    <property type="match status" value="1"/>
</dbReference>
<dbReference type="SUPFAM" id="SSF50621">
    <property type="entry name" value="Alanine racemase C-terminal domain-like"/>
    <property type="match status" value="1"/>
</dbReference>
<evidence type="ECO:0000259" key="10">
    <source>
        <dbReference type="Pfam" id="PF02784"/>
    </source>
</evidence>
<organism evidence="11 12">
    <name type="scientific">Halorhodospira halophila (strain DSM 244 / SL1)</name>
    <name type="common">Ectothiorhodospira halophila (strain DSM 244 / SL1)</name>
    <dbReference type="NCBI Taxonomy" id="349124"/>
    <lineage>
        <taxon>Bacteria</taxon>
        <taxon>Pseudomonadati</taxon>
        <taxon>Pseudomonadota</taxon>
        <taxon>Gammaproteobacteria</taxon>
        <taxon>Chromatiales</taxon>
        <taxon>Ectothiorhodospiraceae</taxon>
        <taxon>Halorhodospira</taxon>
    </lineage>
</organism>
<dbReference type="GO" id="GO:0030170">
    <property type="term" value="F:pyridoxal phosphate binding"/>
    <property type="evidence" value="ECO:0007669"/>
    <property type="project" value="UniProtKB-UniRule"/>
</dbReference>
<dbReference type="SUPFAM" id="SSF51419">
    <property type="entry name" value="PLP-binding barrel"/>
    <property type="match status" value="1"/>
</dbReference>
<feature type="binding site" evidence="5">
    <location>
        <begin position="275"/>
        <end position="278"/>
    </location>
    <ligand>
        <name>pyridoxal 5'-phosphate</name>
        <dbReference type="ChEBI" id="CHEBI:597326"/>
    </ligand>
</feature>
<dbReference type="KEGG" id="hha:Hhal_1199"/>
<dbReference type="InterPro" id="IPR029066">
    <property type="entry name" value="PLP-binding_barrel"/>
</dbReference>
<feature type="binding site" evidence="5">
    <location>
        <position position="372"/>
    </location>
    <ligand>
        <name>substrate</name>
    </ligand>
</feature>
<sequence>MSTPPGFARYADRLWAEALPLDELAERFGTPCYVYSRAAIEERWALYRSALGVAGDVCYAVKANGNLALLQLLARHGAGFDIVSGGELERVLHAGGDAARVVFSGVGKGTDEIRRALQAGIRCFNVESAAELERIASVAATENTPAPVALRVNPDVNPETHPYIATGLAQSKFGIALEEAEALYLQAANDPRLEVRGIACHIGSQLLSVAPLTEAAERLAALARRLQEQGISLDHIDAGGGLGVHYIDEQPPTPAEHIEAISAPLRDLGVSVLVEPGRAIVAEAGILLTRIEYLKHNGGKEFAIVDAGMNDYLRPALYDAAHTLEAVTPSEAELRPVDVVGPVCESADTFARDCTLPAAAGGLLAIRSAGAYGAVMASQYNARPRPPEVLVDGTQAHLIRRRETIDELMSGESLLPEG</sequence>
<dbReference type="Pfam" id="PF02784">
    <property type="entry name" value="Orn_Arg_deC_N"/>
    <property type="match status" value="1"/>
</dbReference>
<feature type="binding site" evidence="5">
    <location>
        <position position="372"/>
    </location>
    <ligand>
        <name>pyridoxal 5'-phosphate</name>
        <dbReference type="ChEBI" id="CHEBI:597326"/>
    </ligand>
</feature>
<dbReference type="Gene3D" id="3.20.20.10">
    <property type="entry name" value="Alanine racemase"/>
    <property type="match status" value="1"/>
</dbReference>
<dbReference type="RefSeq" id="WP_011813997.1">
    <property type="nucleotide sequence ID" value="NC_008789.1"/>
</dbReference>
<dbReference type="HAMAP" id="MF_02120">
    <property type="entry name" value="LysA"/>
    <property type="match status" value="1"/>
</dbReference>
<gene>
    <name evidence="5" type="primary">lysA</name>
    <name evidence="11" type="ordered locus">Hhal_1199</name>
</gene>
<dbReference type="Proteomes" id="UP000000647">
    <property type="component" value="Chromosome"/>
</dbReference>
<feature type="binding site" evidence="5">
    <location>
        <position position="241"/>
    </location>
    <ligand>
        <name>pyridoxal 5'-phosphate</name>
        <dbReference type="ChEBI" id="CHEBI:597326"/>
    </ligand>
</feature>
<dbReference type="InterPro" id="IPR009006">
    <property type="entry name" value="Ala_racemase/Decarboxylase_C"/>
</dbReference>
<dbReference type="OrthoDB" id="9802241at2"/>
<dbReference type="CDD" id="cd06828">
    <property type="entry name" value="PLPDE_III_DapDC"/>
    <property type="match status" value="1"/>
</dbReference>